<gene>
    <name evidence="1" type="ORF">ACFOZY_10650</name>
</gene>
<sequence>MSNDEKKYQDPYSYLMDQDVDTSKETKFAGSTFSADAKNKDEVATTAYTNSGKKDDFMNDRLENAGE</sequence>
<organism evidence="1 2">
    <name type="scientific">Chungangia koreensis</name>
    <dbReference type="NCBI Taxonomy" id="752657"/>
    <lineage>
        <taxon>Bacteria</taxon>
        <taxon>Bacillati</taxon>
        <taxon>Bacillota</taxon>
        <taxon>Bacilli</taxon>
        <taxon>Lactobacillales</taxon>
        <taxon>Chungangia</taxon>
    </lineage>
</organism>
<name>A0ABV8X7F7_9LACT</name>
<evidence type="ECO:0000313" key="2">
    <source>
        <dbReference type="Proteomes" id="UP001595817"/>
    </source>
</evidence>
<proteinExistence type="predicted"/>
<dbReference type="EMBL" id="JBHSEC010000019">
    <property type="protein sequence ID" value="MFC4410875.1"/>
    <property type="molecule type" value="Genomic_DNA"/>
</dbReference>
<evidence type="ECO:0000313" key="1">
    <source>
        <dbReference type="EMBL" id="MFC4410875.1"/>
    </source>
</evidence>
<reference evidence="2" key="1">
    <citation type="journal article" date="2019" name="Int. J. Syst. Evol. Microbiol.">
        <title>The Global Catalogue of Microorganisms (GCM) 10K type strain sequencing project: providing services to taxonomists for standard genome sequencing and annotation.</title>
        <authorList>
            <consortium name="The Broad Institute Genomics Platform"/>
            <consortium name="The Broad Institute Genome Sequencing Center for Infectious Disease"/>
            <person name="Wu L."/>
            <person name="Ma J."/>
        </authorList>
    </citation>
    <scope>NUCLEOTIDE SEQUENCE [LARGE SCALE GENOMIC DNA]</scope>
    <source>
        <strain evidence="2">CCUG 59778</strain>
    </source>
</reference>
<comment type="caution">
    <text evidence="1">The sequence shown here is derived from an EMBL/GenBank/DDBJ whole genome shotgun (WGS) entry which is preliminary data.</text>
</comment>
<protein>
    <recommendedName>
        <fullName evidence="3">DUF4025 domain-containing protein</fullName>
    </recommendedName>
</protein>
<accession>A0ABV8X7F7</accession>
<dbReference type="Proteomes" id="UP001595817">
    <property type="component" value="Unassembled WGS sequence"/>
</dbReference>
<evidence type="ECO:0008006" key="3">
    <source>
        <dbReference type="Google" id="ProtNLM"/>
    </source>
</evidence>
<keyword evidence="2" id="KW-1185">Reference proteome</keyword>
<dbReference type="RefSeq" id="WP_378155216.1">
    <property type="nucleotide sequence ID" value="NZ_JBHSEC010000019.1"/>
</dbReference>